<dbReference type="PANTHER" id="PTHR13471:SF0">
    <property type="entry name" value="NUCLEAR EXOSOME REGULATOR NRDE2"/>
    <property type="match status" value="1"/>
</dbReference>
<dbReference type="GO" id="GO:0071013">
    <property type="term" value="C:catalytic step 2 spliceosome"/>
    <property type="evidence" value="ECO:0007669"/>
    <property type="project" value="TreeGrafter"/>
</dbReference>
<dbReference type="InterPro" id="IPR011990">
    <property type="entry name" value="TPR-like_helical_dom_sf"/>
</dbReference>
<dbReference type="InterPro" id="IPR013633">
    <property type="entry name" value="NRDE-2"/>
</dbReference>
<dbReference type="Gene3D" id="1.25.40.10">
    <property type="entry name" value="Tetratricopeptide repeat domain"/>
    <property type="match status" value="1"/>
</dbReference>
<dbReference type="GO" id="GO:0031048">
    <property type="term" value="P:regulatory ncRNA-mediated heterochromatin formation"/>
    <property type="evidence" value="ECO:0007669"/>
    <property type="project" value="TreeGrafter"/>
</dbReference>
<feature type="region of interest" description="Disordered" evidence="5">
    <location>
        <begin position="1114"/>
        <end position="1145"/>
    </location>
</feature>
<evidence type="ECO:0000256" key="3">
    <source>
        <dbReference type="ARBA" id="ARBA00022737"/>
    </source>
</evidence>
<comment type="similarity">
    <text evidence="2">Belongs to the NRDE2 family.</text>
</comment>
<evidence type="ECO:0000256" key="1">
    <source>
        <dbReference type="ARBA" id="ARBA00004123"/>
    </source>
</evidence>
<dbReference type="InterPro" id="IPR003107">
    <property type="entry name" value="HAT"/>
</dbReference>
<evidence type="ECO:0000256" key="2">
    <source>
        <dbReference type="ARBA" id="ARBA00009265"/>
    </source>
</evidence>
<keyword evidence="3" id="KW-0677">Repeat</keyword>
<feature type="compositionally biased region" description="Basic and acidic residues" evidence="5">
    <location>
        <begin position="1133"/>
        <end position="1145"/>
    </location>
</feature>
<evidence type="ECO:0000256" key="5">
    <source>
        <dbReference type="SAM" id="MobiDB-lite"/>
    </source>
</evidence>
<dbReference type="EMBL" id="CAJMXA010003687">
    <property type="protein sequence ID" value="CAE6511410.1"/>
    <property type="molecule type" value="Genomic_DNA"/>
</dbReference>
<dbReference type="PANTHER" id="PTHR13471">
    <property type="entry name" value="TETRATRICOPEPTIDE-LIKE HELICAL"/>
    <property type="match status" value="1"/>
</dbReference>
<feature type="compositionally biased region" description="Low complexity" evidence="5">
    <location>
        <begin position="161"/>
        <end position="171"/>
    </location>
</feature>
<dbReference type="AlphaFoldDB" id="A0A8H3D7N4"/>
<feature type="compositionally biased region" description="Low complexity" evidence="5">
    <location>
        <begin position="1"/>
        <end position="18"/>
    </location>
</feature>
<feature type="region of interest" description="Disordered" evidence="5">
    <location>
        <begin position="1"/>
        <end position="171"/>
    </location>
</feature>
<evidence type="ECO:0000256" key="4">
    <source>
        <dbReference type="ARBA" id="ARBA00023242"/>
    </source>
</evidence>
<accession>A0A8H3D7N4</accession>
<feature type="region of interest" description="Disordered" evidence="5">
    <location>
        <begin position="282"/>
        <end position="325"/>
    </location>
</feature>
<protein>
    <submittedName>
        <fullName evidence="6">Uncharacterized protein</fullName>
    </submittedName>
</protein>
<reference evidence="6" key="1">
    <citation type="submission" date="2021-01" db="EMBL/GenBank/DDBJ databases">
        <authorList>
            <person name="Kaushik A."/>
        </authorList>
    </citation>
    <scope>NUCLEOTIDE SEQUENCE</scope>
    <source>
        <strain evidence="6">AG6-10EEA</strain>
    </source>
</reference>
<name>A0A8H3D7N4_9AGAM</name>
<proteinExistence type="inferred from homology"/>
<dbReference type="Proteomes" id="UP000663853">
    <property type="component" value="Unassembled WGS sequence"/>
</dbReference>
<comment type="caution">
    <text evidence="6">The sequence shown here is derived from an EMBL/GenBank/DDBJ whole genome shotgun (WGS) entry which is preliminary data.</text>
</comment>
<organism evidence="6 7">
    <name type="scientific">Rhizoctonia solani</name>
    <dbReference type="NCBI Taxonomy" id="456999"/>
    <lineage>
        <taxon>Eukaryota</taxon>
        <taxon>Fungi</taxon>
        <taxon>Dikarya</taxon>
        <taxon>Basidiomycota</taxon>
        <taxon>Agaricomycotina</taxon>
        <taxon>Agaricomycetes</taxon>
        <taxon>Cantharellales</taxon>
        <taxon>Ceratobasidiaceae</taxon>
        <taxon>Rhizoctonia</taxon>
    </lineage>
</organism>
<dbReference type="GO" id="GO:1902369">
    <property type="term" value="P:negative regulation of RNA catabolic process"/>
    <property type="evidence" value="ECO:0007669"/>
    <property type="project" value="TreeGrafter"/>
</dbReference>
<keyword evidence="4" id="KW-0539">Nucleus</keyword>
<feature type="compositionally biased region" description="Basic and acidic residues" evidence="5">
    <location>
        <begin position="19"/>
        <end position="117"/>
    </location>
</feature>
<comment type="subcellular location">
    <subcellularLocation>
        <location evidence="1">Nucleus</location>
    </subcellularLocation>
</comment>
<dbReference type="SMART" id="SM00386">
    <property type="entry name" value="HAT"/>
    <property type="match status" value="2"/>
</dbReference>
<feature type="compositionally biased region" description="Basic and acidic residues" evidence="5">
    <location>
        <begin position="290"/>
        <end position="311"/>
    </location>
</feature>
<evidence type="ECO:0000313" key="7">
    <source>
        <dbReference type="Proteomes" id="UP000663853"/>
    </source>
</evidence>
<dbReference type="Pfam" id="PF08424">
    <property type="entry name" value="NRDE-2"/>
    <property type="match status" value="1"/>
</dbReference>
<gene>
    <name evidence="6" type="ORF">RDB_LOCUS129298</name>
</gene>
<feature type="compositionally biased region" description="Acidic residues" evidence="5">
    <location>
        <begin position="133"/>
        <end position="142"/>
    </location>
</feature>
<evidence type="ECO:0000313" key="6">
    <source>
        <dbReference type="EMBL" id="CAE6511410.1"/>
    </source>
</evidence>
<sequence length="1145" mass="131441">MSAPSFSSFPAPSFSSFPDVKEPKPKEKESRDKRSKREERERDRDRHSQKDERDRHKDKRRDDRGRERSRSPRQREKDQSRDVKEGSRHRDDRHRGDRDKHSKRDKKAEKAYRDEKRRERKGKQPKREKDGDTDSDEPGETYDFERDLANARKQQTILKGEQQSEYESLESSNLYMTDSKGDTQLVQYGYLDPGKVPRFMRAGYGNVLGAQAGWKIVRGRRSNRQVELGKGGRPPGKRYVDRRAIPSTTRRLIPSKSAAPLTQEEEEEGFIRVNKRRKLNQDDLADEIDDSGKVKRRDEGPAYREITRADSDSSASDISDSESDTELITPELTRAGKLGARVKEYPTDISAWMALLKHNVAPAQDTLARAEMTVSVLSKALAAHPANRRSPSLRLRFLRAGEIIWPRDQLEKEWEEVLKDFLHDGDVWTEWVGWRMRVMHDHGIEDVIGDIAHAFEVLRGSTEELEMQRLRIFWKACVWLRQAGYVERAISTMQAQIEITFFPPSNRPSTFPDTLKMFEEFWDSEVPRIGEEGAQGWANWVSNDGTGNVYDSRQAFKPLQDPPTDPYHHWAQREKIIDDTLTQPLRLRTVNFRLDDPHRVVVLSDFSAILTPLVTPIARRNLLFVCLHFLGLHVPGSTPPPDDVWADDRWVKRQSDLFPEQLKSMGPRVLDGGALVGHERMLRPGWGPVKDWGWGVGRVVGAESDMGAGGRMWEAGDLAGVDTDFVSRVFTLLSPVVQDEMWDEHWLAFEAATGPKRALKLSRTQLAQDQSSLYRWATHARLERARNKPEEAGKIYRVNLGQAGVERRPGELELWWDWSEMEWLRDKTDAALQIIVKAVDVASTSPTDILRAKQTYETLLKDNKLSDPMASAALVRLRALLELLTTESLPSALAIYNRYLQTPQFLHHTAEHEALVLSATLCAFHHTRTLGRPCPPSVLRDQATAAIKLYPGNTTLLGLFLESERGEKVWGRVRAAVSDVVLQEDLKDDMKTEVSLARVLWAVWVESWEHGSYEQERVRNVLGKAVNDHRMRHSPALWRTYLEFEIRAGQLTRAKALLYQAIGACPWVKDFYLLAFDQLRSTFTHTQLDLWTNAMAERQIRTRADIEELLVDWTPDEDSNSEAESGAGEGEIEERAQELRRLRPY</sequence>
<dbReference type="GO" id="GO:0006396">
    <property type="term" value="P:RNA processing"/>
    <property type="evidence" value="ECO:0007669"/>
    <property type="project" value="InterPro"/>
</dbReference>